<evidence type="ECO:0000256" key="4">
    <source>
        <dbReference type="ARBA" id="ARBA00023242"/>
    </source>
</evidence>
<dbReference type="AlphaFoldDB" id="A0AAW1SCW0"/>
<dbReference type="InterPro" id="IPR005120">
    <property type="entry name" value="UPF3_dom"/>
</dbReference>
<reference evidence="8 9" key="1">
    <citation type="journal article" date="2024" name="Nat. Commun.">
        <title>Phylogenomics reveals the evolutionary origins of lichenization in chlorophyte algae.</title>
        <authorList>
            <person name="Puginier C."/>
            <person name="Libourel C."/>
            <person name="Otte J."/>
            <person name="Skaloud P."/>
            <person name="Haon M."/>
            <person name="Grisel S."/>
            <person name="Petersen M."/>
            <person name="Berrin J.G."/>
            <person name="Delaux P.M."/>
            <person name="Dal Grande F."/>
            <person name="Keller J."/>
        </authorList>
    </citation>
    <scope>NUCLEOTIDE SEQUENCE [LARGE SCALE GENOMIC DNA]</scope>
    <source>
        <strain evidence="8 9">SAG 245.80</strain>
    </source>
</reference>
<accession>A0AAW1SCW0</accession>
<evidence type="ECO:0008006" key="10">
    <source>
        <dbReference type="Google" id="ProtNLM"/>
    </source>
</evidence>
<keyword evidence="4" id="KW-0539">Nucleus</keyword>
<dbReference type="CDD" id="cd12455">
    <property type="entry name" value="RRM_like_Smg4_UPF3"/>
    <property type="match status" value="1"/>
</dbReference>
<evidence type="ECO:0000259" key="6">
    <source>
        <dbReference type="Pfam" id="PF03467"/>
    </source>
</evidence>
<dbReference type="Gene3D" id="3.30.70.330">
    <property type="match status" value="1"/>
</dbReference>
<comment type="subcellular location">
    <subcellularLocation>
        <location evidence="1">Nucleus</location>
    </subcellularLocation>
</comment>
<evidence type="ECO:0000313" key="9">
    <source>
        <dbReference type="Proteomes" id="UP001445335"/>
    </source>
</evidence>
<feature type="compositionally biased region" description="Low complexity" evidence="5">
    <location>
        <begin position="118"/>
        <end position="133"/>
    </location>
</feature>
<dbReference type="Proteomes" id="UP001445335">
    <property type="component" value="Unassembled WGS sequence"/>
</dbReference>
<dbReference type="InterPro" id="IPR014710">
    <property type="entry name" value="RmlC-like_jellyroll"/>
</dbReference>
<dbReference type="PANTHER" id="PTHR13112">
    <property type="entry name" value="UPF3 REGULATOR OF NONSENSE TRANSCRIPTS-LIKE PROTEIN"/>
    <property type="match status" value="1"/>
</dbReference>
<feature type="domain" description="Cupin type-2" evidence="7">
    <location>
        <begin position="384"/>
        <end position="439"/>
    </location>
</feature>
<dbReference type="Gene3D" id="2.60.120.10">
    <property type="entry name" value="Jelly Rolls"/>
    <property type="match status" value="1"/>
</dbReference>
<dbReference type="InterPro" id="IPR035979">
    <property type="entry name" value="RBD_domain_sf"/>
</dbReference>
<keyword evidence="3" id="KW-0866">Nonsense-mediated mRNA decay</keyword>
<evidence type="ECO:0000256" key="5">
    <source>
        <dbReference type="SAM" id="MobiDB-lite"/>
    </source>
</evidence>
<evidence type="ECO:0000259" key="7">
    <source>
        <dbReference type="Pfam" id="PF07883"/>
    </source>
</evidence>
<comment type="caution">
    <text evidence="8">The sequence shown here is derived from an EMBL/GenBank/DDBJ whole genome shotgun (WGS) entry which is preliminary data.</text>
</comment>
<dbReference type="EMBL" id="JALJOU010000005">
    <property type="protein sequence ID" value="KAK9843682.1"/>
    <property type="molecule type" value="Genomic_DNA"/>
</dbReference>
<keyword evidence="9" id="KW-1185">Reference proteome</keyword>
<dbReference type="GO" id="GO:0005737">
    <property type="term" value="C:cytoplasm"/>
    <property type="evidence" value="ECO:0007669"/>
    <property type="project" value="TreeGrafter"/>
</dbReference>
<dbReference type="GO" id="GO:0000184">
    <property type="term" value="P:nuclear-transcribed mRNA catabolic process, nonsense-mediated decay"/>
    <property type="evidence" value="ECO:0007669"/>
    <property type="project" value="UniProtKB-KW"/>
</dbReference>
<feature type="compositionally biased region" description="Low complexity" evidence="5">
    <location>
        <begin position="171"/>
        <end position="182"/>
    </location>
</feature>
<dbReference type="GO" id="GO:0003729">
    <property type="term" value="F:mRNA binding"/>
    <property type="evidence" value="ECO:0007669"/>
    <property type="project" value="TreeGrafter"/>
</dbReference>
<protein>
    <recommendedName>
        <fullName evidence="10">Cupin 2 conserved barrel domain-containing protein</fullName>
    </recommendedName>
</protein>
<dbReference type="InterPro" id="IPR039722">
    <property type="entry name" value="Upf3"/>
</dbReference>
<dbReference type="SUPFAM" id="SSF51182">
    <property type="entry name" value="RmlC-like cupins"/>
    <property type="match status" value="1"/>
</dbReference>
<evidence type="ECO:0000313" key="8">
    <source>
        <dbReference type="EMBL" id="KAK9843682.1"/>
    </source>
</evidence>
<organism evidence="8 9">
    <name type="scientific">Elliptochloris bilobata</name>
    <dbReference type="NCBI Taxonomy" id="381761"/>
    <lineage>
        <taxon>Eukaryota</taxon>
        <taxon>Viridiplantae</taxon>
        <taxon>Chlorophyta</taxon>
        <taxon>core chlorophytes</taxon>
        <taxon>Trebouxiophyceae</taxon>
        <taxon>Trebouxiophyceae incertae sedis</taxon>
        <taxon>Elliptochloris clade</taxon>
        <taxon>Elliptochloris</taxon>
    </lineage>
</organism>
<sequence length="486" mass="51058">MQEALLLNTLSELEHGRFRDKFGWFSFVQGKVSAKRTVASRAYINLRELADVPLLAAALDGRAFVTERGAQHRCSVEYAPCQRVPPSRVKRDPREGTIEADPEYLAFVEELKKEPAALPSAEAQAARRAAEASAGGGEPAPAITPLMAFLLDQQSAKGDRGRGGQARVKGEAAAVRRGAAASDDAEDAGAAERKREREARPDKVRAGFQAQVELTAAGQERLHAGDSLLLPPGQAAALAQSVFRPIRGADSGSPADGYWAGEAPQLATLTLLVPDTESEGSKGPAVAQAAAAWAAAPAVGQLSAHAVREALARTQGDVLRYVLPSIAARLDAAGRGSAGGGGGAAVALKRSLLDLVAFRLPGQTNRLALIYDPLSDQVPFTFGVEIFEAGHRTMPHSHASAHELFFILAGEGEGFCDGSRFPLKAGDVVVFPPRSTHGIDVAPSGRLYALELMQPNDMFAELVKSGRPTGGLRAEDLCVLASLGCG</sequence>
<dbReference type="InterPro" id="IPR011051">
    <property type="entry name" value="RmlC_Cupin_sf"/>
</dbReference>
<gene>
    <name evidence="8" type="ORF">WJX81_002112</name>
</gene>
<proteinExistence type="inferred from homology"/>
<dbReference type="InterPro" id="IPR013096">
    <property type="entry name" value="Cupin_2"/>
</dbReference>
<evidence type="ECO:0000256" key="2">
    <source>
        <dbReference type="ARBA" id="ARBA00005991"/>
    </source>
</evidence>
<feature type="compositionally biased region" description="Basic and acidic residues" evidence="5">
    <location>
        <begin position="190"/>
        <end position="204"/>
    </location>
</feature>
<dbReference type="SUPFAM" id="SSF54928">
    <property type="entry name" value="RNA-binding domain, RBD"/>
    <property type="match status" value="1"/>
</dbReference>
<dbReference type="GO" id="GO:0005730">
    <property type="term" value="C:nucleolus"/>
    <property type="evidence" value="ECO:0007669"/>
    <property type="project" value="TreeGrafter"/>
</dbReference>
<dbReference type="InterPro" id="IPR012677">
    <property type="entry name" value="Nucleotide-bd_a/b_plait_sf"/>
</dbReference>
<feature type="region of interest" description="Disordered" evidence="5">
    <location>
        <begin position="156"/>
        <end position="204"/>
    </location>
</feature>
<feature type="region of interest" description="Disordered" evidence="5">
    <location>
        <begin position="118"/>
        <end position="141"/>
    </location>
</feature>
<dbReference type="Pfam" id="PF03467">
    <property type="entry name" value="Smg4_UPF3"/>
    <property type="match status" value="1"/>
</dbReference>
<dbReference type="CDD" id="cd06987">
    <property type="entry name" value="cupin_MAE_RS03005"/>
    <property type="match status" value="1"/>
</dbReference>
<evidence type="ECO:0000256" key="1">
    <source>
        <dbReference type="ARBA" id="ARBA00004123"/>
    </source>
</evidence>
<evidence type="ECO:0000256" key="3">
    <source>
        <dbReference type="ARBA" id="ARBA00023161"/>
    </source>
</evidence>
<dbReference type="PANTHER" id="PTHR13112:SF0">
    <property type="entry name" value="FI21285P1"/>
    <property type="match status" value="1"/>
</dbReference>
<name>A0AAW1SCW0_9CHLO</name>
<feature type="domain" description="UPF3" evidence="6">
    <location>
        <begin position="1"/>
        <end position="153"/>
    </location>
</feature>
<dbReference type="Pfam" id="PF07883">
    <property type="entry name" value="Cupin_2"/>
    <property type="match status" value="1"/>
</dbReference>
<dbReference type="GO" id="GO:0045727">
    <property type="term" value="P:positive regulation of translation"/>
    <property type="evidence" value="ECO:0007669"/>
    <property type="project" value="TreeGrafter"/>
</dbReference>
<comment type="similarity">
    <text evidence="2">Belongs to the RENT3 family.</text>
</comment>